<dbReference type="Proteomes" id="UP001055125">
    <property type="component" value="Unassembled WGS sequence"/>
</dbReference>
<evidence type="ECO:0000313" key="1">
    <source>
        <dbReference type="EMBL" id="GJD95480.1"/>
    </source>
</evidence>
<accession>A0ABQ4RXB7</accession>
<organism evidence="1 2">
    <name type="scientific">Methylobacterium iners</name>
    <dbReference type="NCBI Taxonomy" id="418707"/>
    <lineage>
        <taxon>Bacteria</taxon>
        <taxon>Pseudomonadati</taxon>
        <taxon>Pseudomonadota</taxon>
        <taxon>Alphaproteobacteria</taxon>
        <taxon>Hyphomicrobiales</taxon>
        <taxon>Methylobacteriaceae</taxon>
        <taxon>Methylobacterium</taxon>
    </lineage>
</organism>
<evidence type="ECO:0000313" key="2">
    <source>
        <dbReference type="Proteomes" id="UP001055125"/>
    </source>
</evidence>
<keyword evidence="2" id="KW-1185">Reference proteome</keyword>
<reference evidence="1" key="1">
    <citation type="journal article" date="2021" name="Front. Microbiol.">
        <title>Comprehensive Comparative Genomics and Phenotyping of Methylobacterium Species.</title>
        <authorList>
            <person name="Alessa O."/>
            <person name="Ogura Y."/>
            <person name="Fujitani Y."/>
            <person name="Takami H."/>
            <person name="Hayashi T."/>
            <person name="Sahin N."/>
            <person name="Tani A."/>
        </authorList>
    </citation>
    <scope>NUCLEOTIDE SEQUENCE</scope>
    <source>
        <strain evidence="1">DSM 19015</strain>
    </source>
</reference>
<comment type="caution">
    <text evidence="1">The sequence shown here is derived from an EMBL/GenBank/DDBJ whole genome shotgun (WGS) entry which is preliminary data.</text>
</comment>
<sequence>MTAIRFIGGAHEGAGAYELGIFHLPDGGTRAVEEVVSLTVEEERSPAPRWSGEIVRGLQGALAKAGSFRQPLGLAASVMGAGLGLFDRTVRFTAAFAEGSCARIEAEAGLPALIDRDREVVRLARLRQAPTAEPPADAEAGKAVDSALSAVFEYEKRNGRLRRVAAPRRDP</sequence>
<reference evidence="1" key="2">
    <citation type="submission" date="2021-08" db="EMBL/GenBank/DDBJ databases">
        <authorList>
            <person name="Tani A."/>
            <person name="Ola A."/>
            <person name="Ogura Y."/>
            <person name="Katsura K."/>
            <person name="Hayashi T."/>
        </authorList>
    </citation>
    <scope>NUCLEOTIDE SEQUENCE</scope>
    <source>
        <strain evidence="1">DSM 19015</strain>
    </source>
</reference>
<proteinExistence type="predicted"/>
<gene>
    <name evidence="1" type="ORF">OCOJLMKI_2693</name>
</gene>
<name>A0ABQ4RXB7_9HYPH</name>
<dbReference type="RefSeq" id="WP_238244625.1">
    <property type="nucleotide sequence ID" value="NZ_BPQP01000038.1"/>
</dbReference>
<dbReference type="EMBL" id="BPQP01000038">
    <property type="protein sequence ID" value="GJD95480.1"/>
    <property type="molecule type" value="Genomic_DNA"/>
</dbReference>
<protein>
    <submittedName>
        <fullName evidence="1">Uncharacterized protein</fullName>
    </submittedName>
</protein>